<protein>
    <recommendedName>
        <fullName evidence="1">Sigma-54 factor interaction domain-containing protein</fullName>
    </recommendedName>
</protein>
<dbReference type="Proteomes" id="UP000677436">
    <property type="component" value="Chromosome"/>
</dbReference>
<evidence type="ECO:0000313" key="3">
    <source>
        <dbReference type="Proteomes" id="UP000677436"/>
    </source>
</evidence>
<proteinExistence type="predicted"/>
<feature type="domain" description="Sigma-54 factor interaction" evidence="1">
    <location>
        <begin position="1"/>
        <end position="59"/>
    </location>
</feature>
<keyword evidence="3" id="KW-1185">Reference proteome</keyword>
<reference evidence="2" key="1">
    <citation type="journal article" date="2013" name="Int. J. Syst. Evol. Microbiol.">
        <title>Polycladomyces abyssicola gen. nov., sp. nov., a thermophilic filamentous bacterium isolated from hemipelagic sediment.</title>
        <authorList>
            <person name="Tsubouchi T."/>
            <person name="Shimane Y."/>
            <person name="Mori K."/>
            <person name="Usui K."/>
            <person name="Hiraki T."/>
            <person name="Tame A."/>
            <person name="Uematsu K."/>
            <person name="Maruyama T."/>
            <person name="Hatada Y."/>
        </authorList>
    </citation>
    <scope>NUCLEOTIDE SEQUENCE</scope>
    <source>
        <strain evidence="2">JIR-001</strain>
    </source>
</reference>
<evidence type="ECO:0000259" key="1">
    <source>
        <dbReference type="PROSITE" id="PS50045"/>
    </source>
</evidence>
<evidence type="ECO:0000313" key="2">
    <source>
        <dbReference type="EMBL" id="BCU80590.1"/>
    </source>
</evidence>
<organism evidence="2 3">
    <name type="scientific">Polycladomyces abyssicola</name>
    <dbReference type="NCBI Taxonomy" id="1125966"/>
    <lineage>
        <taxon>Bacteria</taxon>
        <taxon>Bacillati</taxon>
        <taxon>Bacillota</taxon>
        <taxon>Bacilli</taxon>
        <taxon>Bacillales</taxon>
        <taxon>Thermoactinomycetaceae</taxon>
        <taxon>Polycladomyces</taxon>
    </lineage>
</organism>
<dbReference type="AlphaFoldDB" id="A0A8D5UEK2"/>
<name>A0A8D5UEK2_9BACL</name>
<dbReference type="GO" id="GO:0005524">
    <property type="term" value="F:ATP binding"/>
    <property type="evidence" value="ECO:0007669"/>
    <property type="project" value="InterPro"/>
</dbReference>
<dbReference type="RefSeq" id="WP_212773945.1">
    <property type="nucleotide sequence ID" value="NZ_AP024601.1"/>
</dbReference>
<dbReference type="Gene3D" id="3.40.50.300">
    <property type="entry name" value="P-loop containing nucleotide triphosphate hydrolases"/>
    <property type="match status" value="1"/>
</dbReference>
<sequence>MKHFTTALSLRKDKPFFAVNCAAFAHDLVASELFVYAPRPFTGGLIEGKEGAFRISEFT</sequence>
<dbReference type="EMBL" id="AP024601">
    <property type="protein sequence ID" value="BCU80590.1"/>
    <property type="molecule type" value="Genomic_DNA"/>
</dbReference>
<dbReference type="InterPro" id="IPR027417">
    <property type="entry name" value="P-loop_NTPase"/>
</dbReference>
<dbReference type="Pfam" id="PF00158">
    <property type="entry name" value="Sigma54_activat"/>
    <property type="match status" value="1"/>
</dbReference>
<reference evidence="2" key="2">
    <citation type="journal article" date="2021" name="Microbiol. Resour. Announc.">
        <title>Complete Genome Sequence of Polycladomyces abyssicola JIR-001T, Isolated from Hemipelagic Sediment in Deep Seawater.</title>
        <authorList>
            <person name="Tsubouchi T."/>
            <person name="Kaneko Y."/>
        </authorList>
    </citation>
    <scope>NUCLEOTIDE SEQUENCE</scope>
    <source>
        <strain evidence="2">JIR-001</strain>
    </source>
</reference>
<dbReference type="InterPro" id="IPR002078">
    <property type="entry name" value="Sigma_54_int"/>
</dbReference>
<dbReference type="KEGG" id="pabs:JIR001_03730"/>
<gene>
    <name evidence="2" type="ORF">JIR001_03730</name>
</gene>
<dbReference type="PROSITE" id="PS50045">
    <property type="entry name" value="SIGMA54_INTERACT_4"/>
    <property type="match status" value="1"/>
</dbReference>
<dbReference type="GO" id="GO:0006355">
    <property type="term" value="P:regulation of DNA-templated transcription"/>
    <property type="evidence" value="ECO:0007669"/>
    <property type="project" value="InterPro"/>
</dbReference>
<accession>A0A8D5UEK2</accession>